<dbReference type="EMBL" id="KN822946">
    <property type="protein sequence ID" value="KIO33699.1"/>
    <property type="molecule type" value="Genomic_DNA"/>
</dbReference>
<dbReference type="Pfam" id="PF00156">
    <property type="entry name" value="Pribosyltran"/>
    <property type="match status" value="1"/>
</dbReference>
<dbReference type="InterPro" id="IPR029057">
    <property type="entry name" value="PRTase-like"/>
</dbReference>
<evidence type="ECO:0000256" key="3">
    <source>
        <dbReference type="ARBA" id="ARBA00006340"/>
    </source>
</evidence>
<dbReference type="GO" id="GO:0005737">
    <property type="term" value="C:cytoplasm"/>
    <property type="evidence" value="ECO:0007669"/>
    <property type="project" value="TreeGrafter"/>
</dbReference>
<evidence type="ECO:0000256" key="1">
    <source>
        <dbReference type="ARBA" id="ARBA00003769"/>
    </source>
</evidence>
<feature type="domain" description="Phosphoribosyltransferase" evidence="9">
    <location>
        <begin position="91"/>
        <end position="187"/>
    </location>
</feature>
<comment type="function">
    <text evidence="1">Catalyzes the transfer of a ribosyl phosphate group from 5-phosphoribose 1-diphosphate to orotate, leading to the formation of orotidine monophosphate (OMP).</text>
</comment>
<dbReference type="EC" id="2.4.2.10" evidence="5"/>
<comment type="subunit">
    <text evidence="4">Homodimer.</text>
</comment>
<dbReference type="GO" id="GO:0004588">
    <property type="term" value="F:orotate phosphoribosyltransferase activity"/>
    <property type="evidence" value="ECO:0007669"/>
    <property type="project" value="UniProtKB-EC"/>
</dbReference>
<dbReference type="UniPathway" id="UPA00070">
    <property type="reaction ID" value="UER00119"/>
</dbReference>
<dbReference type="InterPro" id="IPR023031">
    <property type="entry name" value="OPRT"/>
</dbReference>
<evidence type="ECO:0000256" key="4">
    <source>
        <dbReference type="ARBA" id="ARBA00011738"/>
    </source>
</evidence>
<evidence type="ECO:0000313" key="10">
    <source>
        <dbReference type="EMBL" id="KIO33699.1"/>
    </source>
</evidence>
<dbReference type="STRING" id="1051891.A0A0C3QXD1"/>
<evidence type="ECO:0000256" key="2">
    <source>
        <dbReference type="ARBA" id="ARBA00004889"/>
    </source>
</evidence>
<dbReference type="PANTHER" id="PTHR46683:SF1">
    <property type="entry name" value="OROTATE PHOSPHORIBOSYLTRANSFERASE 1-RELATED"/>
    <property type="match status" value="1"/>
</dbReference>
<dbReference type="PANTHER" id="PTHR46683">
    <property type="entry name" value="OROTATE PHOSPHORIBOSYLTRANSFERASE 1-RELATED"/>
    <property type="match status" value="1"/>
</dbReference>
<dbReference type="CDD" id="cd06223">
    <property type="entry name" value="PRTases_typeI"/>
    <property type="match status" value="1"/>
</dbReference>
<evidence type="ECO:0000259" key="9">
    <source>
        <dbReference type="Pfam" id="PF00156"/>
    </source>
</evidence>
<gene>
    <name evidence="10" type="ORF">M407DRAFT_240894</name>
</gene>
<dbReference type="GO" id="GO:0006207">
    <property type="term" value="P:'de novo' pyrimidine nucleobase biosynthetic process"/>
    <property type="evidence" value="ECO:0007669"/>
    <property type="project" value="TreeGrafter"/>
</dbReference>
<comment type="similarity">
    <text evidence="3">Belongs to the purine/pyrimidine phosphoribosyltransferase family. PyrE subfamily.</text>
</comment>
<sequence length="254" mass="27073">MADTVLSTVTEAYVRQDSANQEEQRDPMEGFRSIFISDALSIGALKFGSFALKSGRSSPYFFNAGLLCSGPLLDTLASSYAALIATQYPRDSFDVLFGPAYKGIALAGATALCLHRDHAISVSYAYNRKEAKTHGEGGWVVGAELKGKRVLILDDVITAGTAIRQAIDGITNEGGTVVGVVVALDREEVGGGIEVVPGGKSAVKDVDDTFLGGKGAVKAVVRMRDLIAWLDKNGRQDDVVSMQAYWEKYGVKDV</sequence>
<dbReference type="InterPro" id="IPR000836">
    <property type="entry name" value="PRTase_dom"/>
</dbReference>
<evidence type="ECO:0000256" key="5">
    <source>
        <dbReference type="ARBA" id="ARBA00011971"/>
    </source>
</evidence>
<evidence type="ECO:0000256" key="8">
    <source>
        <dbReference type="ARBA" id="ARBA00022975"/>
    </source>
</evidence>
<protein>
    <recommendedName>
        <fullName evidence="5">orotate phosphoribosyltransferase</fullName>
        <ecNumber evidence="5">2.4.2.10</ecNumber>
    </recommendedName>
</protein>
<evidence type="ECO:0000256" key="7">
    <source>
        <dbReference type="ARBA" id="ARBA00022679"/>
    </source>
</evidence>
<organism evidence="10 11">
    <name type="scientific">Tulasnella calospora MUT 4182</name>
    <dbReference type="NCBI Taxonomy" id="1051891"/>
    <lineage>
        <taxon>Eukaryota</taxon>
        <taxon>Fungi</taxon>
        <taxon>Dikarya</taxon>
        <taxon>Basidiomycota</taxon>
        <taxon>Agaricomycotina</taxon>
        <taxon>Agaricomycetes</taxon>
        <taxon>Cantharellales</taxon>
        <taxon>Tulasnellaceae</taxon>
        <taxon>Tulasnella</taxon>
    </lineage>
</organism>
<dbReference type="Gene3D" id="3.40.50.2020">
    <property type="match status" value="1"/>
</dbReference>
<dbReference type="AlphaFoldDB" id="A0A0C3QXD1"/>
<reference evidence="10 11" key="1">
    <citation type="submission" date="2014-04" db="EMBL/GenBank/DDBJ databases">
        <authorList>
            <consortium name="DOE Joint Genome Institute"/>
            <person name="Kuo A."/>
            <person name="Girlanda M."/>
            <person name="Perotto S."/>
            <person name="Kohler A."/>
            <person name="Nagy L.G."/>
            <person name="Floudas D."/>
            <person name="Copeland A."/>
            <person name="Barry K.W."/>
            <person name="Cichocki N."/>
            <person name="Veneault-Fourrey C."/>
            <person name="LaButti K."/>
            <person name="Lindquist E.A."/>
            <person name="Lipzen A."/>
            <person name="Lundell T."/>
            <person name="Morin E."/>
            <person name="Murat C."/>
            <person name="Sun H."/>
            <person name="Tunlid A."/>
            <person name="Henrissat B."/>
            <person name="Grigoriev I.V."/>
            <person name="Hibbett D.S."/>
            <person name="Martin F."/>
            <person name="Nordberg H.P."/>
            <person name="Cantor M.N."/>
            <person name="Hua S.X."/>
        </authorList>
    </citation>
    <scope>NUCLEOTIDE SEQUENCE [LARGE SCALE GENOMIC DNA]</scope>
    <source>
        <strain evidence="10 11">MUT 4182</strain>
    </source>
</reference>
<evidence type="ECO:0000313" key="11">
    <source>
        <dbReference type="Proteomes" id="UP000054248"/>
    </source>
</evidence>
<dbReference type="OrthoDB" id="5553476at2759"/>
<keyword evidence="8" id="KW-0665">Pyrimidine biosynthesis</keyword>
<keyword evidence="11" id="KW-1185">Reference proteome</keyword>
<dbReference type="HOGENOM" id="CLU_074878_0_0_1"/>
<dbReference type="GO" id="GO:0046132">
    <property type="term" value="P:pyrimidine ribonucleoside biosynthetic process"/>
    <property type="evidence" value="ECO:0007669"/>
    <property type="project" value="TreeGrafter"/>
</dbReference>
<keyword evidence="7" id="KW-0808">Transferase</keyword>
<dbReference type="Proteomes" id="UP000054248">
    <property type="component" value="Unassembled WGS sequence"/>
</dbReference>
<reference evidence="11" key="2">
    <citation type="submission" date="2015-01" db="EMBL/GenBank/DDBJ databases">
        <title>Evolutionary Origins and Diversification of the Mycorrhizal Mutualists.</title>
        <authorList>
            <consortium name="DOE Joint Genome Institute"/>
            <consortium name="Mycorrhizal Genomics Consortium"/>
            <person name="Kohler A."/>
            <person name="Kuo A."/>
            <person name="Nagy L.G."/>
            <person name="Floudas D."/>
            <person name="Copeland A."/>
            <person name="Barry K.W."/>
            <person name="Cichocki N."/>
            <person name="Veneault-Fourrey C."/>
            <person name="LaButti K."/>
            <person name="Lindquist E.A."/>
            <person name="Lipzen A."/>
            <person name="Lundell T."/>
            <person name="Morin E."/>
            <person name="Murat C."/>
            <person name="Riley R."/>
            <person name="Ohm R."/>
            <person name="Sun H."/>
            <person name="Tunlid A."/>
            <person name="Henrissat B."/>
            <person name="Grigoriev I.V."/>
            <person name="Hibbett D.S."/>
            <person name="Martin F."/>
        </authorList>
    </citation>
    <scope>NUCLEOTIDE SEQUENCE [LARGE SCALE GENOMIC DNA]</scope>
    <source>
        <strain evidence="11">MUT 4182</strain>
    </source>
</reference>
<dbReference type="NCBIfam" id="TIGR00336">
    <property type="entry name" value="pyrE"/>
    <property type="match status" value="1"/>
</dbReference>
<name>A0A0C3QXD1_9AGAM</name>
<proteinExistence type="inferred from homology"/>
<dbReference type="SUPFAM" id="SSF53271">
    <property type="entry name" value="PRTase-like"/>
    <property type="match status" value="1"/>
</dbReference>
<comment type="pathway">
    <text evidence="2">Pyrimidine metabolism; UMP biosynthesis via de novo pathway; UMP from orotate: step 1/2.</text>
</comment>
<evidence type="ECO:0000256" key="6">
    <source>
        <dbReference type="ARBA" id="ARBA00022676"/>
    </source>
</evidence>
<accession>A0A0C3QXD1</accession>
<dbReference type="GO" id="GO:0044205">
    <property type="term" value="P:'de novo' UMP biosynthetic process"/>
    <property type="evidence" value="ECO:0007669"/>
    <property type="project" value="UniProtKB-UniPathway"/>
</dbReference>
<dbReference type="HAMAP" id="MF_01208">
    <property type="entry name" value="PyrE"/>
    <property type="match status" value="1"/>
</dbReference>
<dbReference type="InterPro" id="IPR004467">
    <property type="entry name" value="Or_phspho_trans_dom"/>
</dbReference>
<keyword evidence="6" id="KW-0328">Glycosyltransferase</keyword>